<dbReference type="InterPro" id="IPR029062">
    <property type="entry name" value="Class_I_gatase-like"/>
</dbReference>
<dbReference type="Gene3D" id="1.10.10.60">
    <property type="entry name" value="Homeodomain-like"/>
    <property type="match status" value="1"/>
</dbReference>
<dbReference type="SUPFAM" id="SSF52317">
    <property type="entry name" value="Class I glutamine amidotransferase-like"/>
    <property type="match status" value="1"/>
</dbReference>
<keyword evidence="7" id="KW-1185">Reference proteome</keyword>
<dbReference type="Pfam" id="PF01965">
    <property type="entry name" value="DJ-1_PfpI"/>
    <property type="match status" value="1"/>
</dbReference>
<feature type="region of interest" description="Disordered" evidence="4">
    <location>
        <begin position="336"/>
        <end position="357"/>
    </location>
</feature>
<organism evidence="6 7">
    <name type="scientific">Methylobacterium marchantiae</name>
    <dbReference type="NCBI Taxonomy" id="600331"/>
    <lineage>
        <taxon>Bacteria</taxon>
        <taxon>Pseudomonadati</taxon>
        <taxon>Pseudomonadota</taxon>
        <taxon>Alphaproteobacteria</taxon>
        <taxon>Hyphomicrobiales</taxon>
        <taxon>Methylobacteriaceae</taxon>
        <taxon>Methylobacterium</taxon>
    </lineage>
</organism>
<evidence type="ECO:0000256" key="2">
    <source>
        <dbReference type="ARBA" id="ARBA00023125"/>
    </source>
</evidence>
<evidence type="ECO:0000313" key="6">
    <source>
        <dbReference type="EMBL" id="MFD1300212.1"/>
    </source>
</evidence>
<keyword evidence="3" id="KW-0804">Transcription</keyword>
<dbReference type="Gene3D" id="3.40.50.880">
    <property type="match status" value="1"/>
</dbReference>
<dbReference type="PROSITE" id="PS00041">
    <property type="entry name" value="HTH_ARAC_FAMILY_1"/>
    <property type="match status" value="1"/>
</dbReference>
<dbReference type="PROSITE" id="PS01124">
    <property type="entry name" value="HTH_ARAC_FAMILY_2"/>
    <property type="match status" value="1"/>
</dbReference>
<dbReference type="CDD" id="cd03137">
    <property type="entry name" value="GATase1_AraC_1"/>
    <property type="match status" value="1"/>
</dbReference>
<evidence type="ECO:0000313" key="7">
    <source>
        <dbReference type="Proteomes" id="UP001597176"/>
    </source>
</evidence>
<dbReference type="NCBIfam" id="NF006902">
    <property type="entry name" value="PRK09393.1"/>
    <property type="match status" value="1"/>
</dbReference>
<keyword evidence="1" id="KW-0805">Transcription regulation</keyword>
<dbReference type="PANTHER" id="PTHR43130">
    <property type="entry name" value="ARAC-FAMILY TRANSCRIPTIONAL REGULATOR"/>
    <property type="match status" value="1"/>
</dbReference>
<dbReference type="InterPro" id="IPR018062">
    <property type="entry name" value="HTH_AraC-typ_CS"/>
</dbReference>
<dbReference type="InterPro" id="IPR018060">
    <property type="entry name" value="HTH_AraC"/>
</dbReference>
<feature type="domain" description="HTH araC/xylS-type" evidence="5">
    <location>
        <begin position="234"/>
        <end position="332"/>
    </location>
</feature>
<dbReference type="EMBL" id="JBHTND010000001">
    <property type="protein sequence ID" value="MFD1300212.1"/>
    <property type="molecule type" value="Genomic_DNA"/>
</dbReference>
<reference evidence="7" key="1">
    <citation type="journal article" date="2019" name="Int. J. Syst. Evol. Microbiol.">
        <title>The Global Catalogue of Microorganisms (GCM) 10K type strain sequencing project: providing services to taxonomists for standard genome sequencing and annotation.</title>
        <authorList>
            <consortium name="The Broad Institute Genomics Platform"/>
            <consortium name="The Broad Institute Genome Sequencing Center for Infectious Disease"/>
            <person name="Wu L."/>
            <person name="Ma J."/>
        </authorList>
    </citation>
    <scope>NUCLEOTIDE SEQUENCE [LARGE SCALE GENOMIC DNA]</scope>
    <source>
        <strain evidence="7">CCUG 56108</strain>
    </source>
</reference>
<sequence>MKFGLQLAETPDIVKIVPNTTGPLAVALLYDGLCTFEFGIVAEVFGLPRPEMGRAWYRFASCAIEDGPLRAHGGFTLTPDHGIELIDHADIIVVPGWKGADEPVPEDLCRRLRTAHERGARLASICSGAFVLAATGLLDGGSATTHWRYAQALQERHPEVAVDHASLYQSHGRVLTSAGSAAGLDLLIEIVRQDYGPEAANSVARRLVMPAHRTGGQAQFLERPVPVRRNSEVSPLLDQMRAALGASWPLTRMAEECRMSLRTFVRRFTEATGSPPGEWLAAERIEEAKRLLTAGRLDIDEIAAAVGLGGADTLRHHFRKRIGISPGEFRTRFARRETAQREVSAPSVHGHPASSSE</sequence>
<dbReference type="PANTHER" id="PTHR43130:SF3">
    <property type="entry name" value="HTH-TYPE TRANSCRIPTIONAL REGULATOR RV1931C"/>
    <property type="match status" value="1"/>
</dbReference>
<proteinExistence type="predicted"/>
<keyword evidence="2" id="KW-0238">DNA-binding</keyword>
<dbReference type="SMART" id="SM00342">
    <property type="entry name" value="HTH_ARAC"/>
    <property type="match status" value="1"/>
</dbReference>
<accession>A0ABW3WSB3</accession>
<dbReference type="Pfam" id="PF12833">
    <property type="entry name" value="HTH_18"/>
    <property type="match status" value="1"/>
</dbReference>
<dbReference type="InterPro" id="IPR009057">
    <property type="entry name" value="Homeodomain-like_sf"/>
</dbReference>
<evidence type="ECO:0000256" key="3">
    <source>
        <dbReference type="ARBA" id="ARBA00023163"/>
    </source>
</evidence>
<evidence type="ECO:0000256" key="4">
    <source>
        <dbReference type="SAM" id="MobiDB-lite"/>
    </source>
</evidence>
<evidence type="ECO:0000259" key="5">
    <source>
        <dbReference type="PROSITE" id="PS01124"/>
    </source>
</evidence>
<comment type="caution">
    <text evidence="6">The sequence shown here is derived from an EMBL/GenBank/DDBJ whole genome shotgun (WGS) entry which is preliminary data.</text>
</comment>
<gene>
    <name evidence="6" type="primary">ftrA</name>
    <name evidence="6" type="ORF">ACFQ4G_01250</name>
</gene>
<dbReference type="Proteomes" id="UP001597176">
    <property type="component" value="Unassembled WGS sequence"/>
</dbReference>
<dbReference type="InterPro" id="IPR052158">
    <property type="entry name" value="INH-QAR"/>
</dbReference>
<protein>
    <submittedName>
        <fullName evidence="6">Transcriptional regulator FtrA</fullName>
    </submittedName>
</protein>
<name>A0ABW3WSB3_9HYPH</name>
<evidence type="ECO:0000256" key="1">
    <source>
        <dbReference type="ARBA" id="ARBA00023015"/>
    </source>
</evidence>
<dbReference type="InterPro" id="IPR002818">
    <property type="entry name" value="DJ-1/PfpI"/>
</dbReference>
<dbReference type="SUPFAM" id="SSF46689">
    <property type="entry name" value="Homeodomain-like"/>
    <property type="match status" value="2"/>
</dbReference>